<proteinExistence type="predicted"/>
<reference evidence="1 2" key="1">
    <citation type="submission" date="2016-04" db="EMBL/GenBank/DDBJ databases">
        <authorList>
            <person name="Evans L.H."/>
            <person name="Alamgir A."/>
            <person name="Owens N."/>
            <person name="Weber N.D."/>
            <person name="Virtaneva K."/>
            <person name="Barbian K."/>
            <person name="Babar A."/>
            <person name="Rosenke K."/>
        </authorList>
    </citation>
    <scope>NUCLEOTIDE SEQUENCE [LARGE SCALE GENOMIC DNA]</scope>
    <source>
        <strain evidence="1 2">LMa1</strain>
    </source>
</reference>
<gene>
    <name evidence="1" type="ORF">A6M21_13675</name>
</gene>
<dbReference type="AlphaFoldDB" id="A0A1B7LC68"/>
<name>A0A1B7LC68_9FIRM</name>
<dbReference type="Proteomes" id="UP000078532">
    <property type="component" value="Unassembled WGS sequence"/>
</dbReference>
<sequence>MPARGRLSGGGAVCTVNVICAEKVYLGFHARAAGGSVRAVQAAGDVRPLHRQGEKPRRQVSHFDEETCLPGLFVFALHFSTAAVNNIHEI</sequence>
<keyword evidence="2" id="KW-1185">Reference proteome</keyword>
<dbReference type="STRING" id="1838280.A6M21_13675"/>
<accession>A0A1B7LC68</accession>
<comment type="caution">
    <text evidence="1">The sequence shown here is derived from an EMBL/GenBank/DDBJ whole genome shotgun (WGS) entry which is preliminary data.</text>
</comment>
<dbReference type="EMBL" id="LYVF01000179">
    <property type="protein sequence ID" value="OAT80337.1"/>
    <property type="molecule type" value="Genomic_DNA"/>
</dbReference>
<protein>
    <submittedName>
        <fullName evidence="1">Uncharacterized protein</fullName>
    </submittedName>
</protein>
<evidence type="ECO:0000313" key="1">
    <source>
        <dbReference type="EMBL" id="OAT80337.1"/>
    </source>
</evidence>
<organism evidence="1 2">
    <name type="scientific">Desulfotomaculum copahuensis</name>
    <dbReference type="NCBI Taxonomy" id="1838280"/>
    <lineage>
        <taxon>Bacteria</taxon>
        <taxon>Bacillati</taxon>
        <taxon>Bacillota</taxon>
        <taxon>Clostridia</taxon>
        <taxon>Eubacteriales</taxon>
        <taxon>Desulfotomaculaceae</taxon>
        <taxon>Desulfotomaculum</taxon>
    </lineage>
</organism>
<evidence type="ECO:0000313" key="2">
    <source>
        <dbReference type="Proteomes" id="UP000078532"/>
    </source>
</evidence>